<dbReference type="GO" id="GO:0140824">
    <property type="term" value="F:thioredoxin-dependent peroxiredoxin activity"/>
    <property type="evidence" value="ECO:0007669"/>
    <property type="project" value="UniProtKB-EC"/>
</dbReference>
<dbReference type="InterPro" id="IPR000866">
    <property type="entry name" value="AhpC/TSA"/>
</dbReference>
<keyword evidence="15" id="KW-1185">Reference proteome</keyword>
<dbReference type="InterPro" id="IPR036249">
    <property type="entry name" value="Thioredoxin-like_sf"/>
</dbReference>
<evidence type="ECO:0000256" key="12">
    <source>
        <dbReference type="ARBA" id="ARBA00049091"/>
    </source>
</evidence>
<organism evidence="14 15">
    <name type="scientific">Paenibacillus shirakamiensis</name>
    <dbReference type="NCBI Taxonomy" id="1265935"/>
    <lineage>
        <taxon>Bacteria</taxon>
        <taxon>Bacillati</taxon>
        <taxon>Bacillota</taxon>
        <taxon>Bacilli</taxon>
        <taxon>Bacillales</taxon>
        <taxon>Paenibacillaceae</taxon>
        <taxon>Paenibacillus</taxon>
    </lineage>
</organism>
<evidence type="ECO:0000256" key="8">
    <source>
        <dbReference type="ARBA" id="ARBA00023284"/>
    </source>
</evidence>
<comment type="subunit">
    <text evidence="2">Monomer.</text>
</comment>
<dbReference type="PIRSF" id="PIRSF000239">
    <property type="entry name" value="AHPC"/>
    <property type="match status" value="1"/>
</dbReference>
<evidence type="ECO:0000256" key="5">
    <source>
        <dbReference type="ARBA" id="ARBA00022862"/>
    </source>
</evidence>
<proteinExistence type="inferred from homology"/>
<dbReference type="PANTHER" id="PTHR42801">
    <property type="entry name" value="THIOREDOXIN-DEPENDENT PEROXIDE REDUCTASE"/>
    <property type="match status" value="1"/>
</dbReference>
<evidence type="ECO:0000313" key="14">
    <source>
        <dbReference type="EMBL" id="MBP2001300.1"/>
    </source>
</evidence>
<dbReference type="EMBL" id="JAGGLD010000003">
    <property type="protein sequence ID" value="MBP2001300.1"/>
    <property type="molecule type" value="Genomic_DNA"/>
</dbReference>
<dbReference type="InterPro" id="IPR013766">
    <property type="entry name" value="Thioredoxin_domain"/>
</dbReference>
<feature type="domain" description="Thioredoxin" evidence="13">
    <location>
        <begin position="2"/>
        <end position="147"/>
    </location>
</feature>
<keyword evidence="7" id="KW-1015">Disulfide bond</keyword>
<dbReference type="RefSeq" id="WP_209862356.1">
    <property type="nucleotide sequence ID" value="NZ_JAGGLD010000003.1"/>
</dbReference>
<evidence type="ECO:0000259" key="13">
    <source>
        <dbReference type="PROSITE" id="PS51352"/>
    </source>
</evidence>
<dbReference type="Proteomes" id="UP001519288">
    <property type="component" value="Unassembled WGS sequence"/>
</dbReference>
<dbReference type="InterPro" id="IPR024706">
    <property type="entry name" value="Peroxiredoxin_AhpC-typ"/>
</dbReference>
<protein>
    <recommendedName>
        <fullName evidence="3">thioredoxin-dependent peroxiredoxin</fullName>
        <ecNumber evidence="3">1.11.1.24</ecNumber>
    </recommendedName>
    <alternativeName>
        <fullName evidence="11">Bacterioferritin comigratory protein</fullName>
    </alternativeName>
    <alternativeName>
        <fullName evidence="9">Thioredoxin peroxidase</fullName>
    </alternativeName>
</protein>
<evidence type="ECO:0000256" key="3">
    <source>
        <dbReference type="ARBA" id="ARBA00013017"/>
    </source>
</evidence>
<dbReference type="PROSITE" id="PS51352">
    <property type="entry name" value="THIOREDOXIN_2"/>
    <property type="match status" value="1"/>
</dbReference>
<gene>
    <name evidence="14" type="ORF">J2Z69_002343</name>
</gene>
<sequence length="147" mass="15951">MLKVGCKAPVFEADSTKGHIHLQEVIGKQPIVLIFYPMDDTPGCTKQLCAVRDAEPSYSGYGALVLGVNPGTKESHEKFAAKHGYDFPLVSDTDNQIRSHYDVGKTLGILTQQRVVYVIGLDGNIAFAEKGLRATDEILGVLKTMTA</sequence>
<keyword evidence="6 14" id="KW-0560">Oxidoreductase</keyword>
<evidence type="ECO:0000256" key="2">
    <source>
        <dbReference type="ARBA" id="ARBA00011245"/>
    </source>
</evidence>
<evidence type="ECO:0000256" key="1">
    <source>
        <dbReference type="ARBA" id="ARBA00003330"/>
    </source>
</evidence>
<dbReference type="EC" id="1.11.1.24" evidence="3"/>
<evidence type="ECO:0000256" key="6">
    <source>
        <dbReference type="ARBA" id="ARBA00023002"/>
    </source>
</evidence>
<comment type="caution">
    <text evidence="14">The sequence shown here is derived from an EMBL/GenBank/DDBJ whole genome shotgun (WGS) entry which is preliminary data.</text>
</comment>
<keyword evidence="5" id="KW-0049">Antioxidant</keyword>
<evidence type="ECO:0000256" key="7">
    <source>
        <dbReference type="ARBA" id="ARBA00023157"/>
    </source>
</evidence>
<evidence type="ECO:0000256" key="9">
    <source>
        <dbReference type="ARBA" id="ARBA00032824"/>
    </source>
</evidence>
<dbReference type="CDD" id="cd03017">
    <property type="entry name" value="PRX_BCP"/>
    <property type="match status" value="1"/>
</dbReference>
<keyword evidence="8" id="KW-0676">Redox-active center</keyword>
<comment type="function">
    <text evidence="1">Thiol-specific peroxidase that catalyzes the reduction of hydrogen peroxide and organic hydroperoxides to water and alcohols, respectively. Plays a role in cell protection against oxidative stress by detoxifying peroxides and as sensor of hydrogen peroxide-mediated signaling events.</text>
</comment>
<evidence type="ECO:0000256" key="4">
    <source>
        <dbReference type="ARBA" id="ARBA00022559"/>
    </source>
</evidence>
<accession>A0ABS4JHV3</accession>
<keyword evidence="4 14" id="KW-0575">Peroxidase</keyword>
<name>A0ABS4JHV3_9BACL</name>
<dbReference type="Gene3D" id="3.40.30.10">
    <property type="entry name" value="Glutaredoxin"/>
    <property type="match status" value="1"/>
</dbReference>
<comment type="catalytic activity">
    <reaction evidence="12">
        <text>a hydroperoxide + [thioredoxin]-dithiol = an alcohol + [thioredoxin]-disulfide + H2O</text>
        <dbReference type="Rhea" id="RHEA:62620"/>
        <dbReference type="Rhea" id="RHEA-COMP:10698"/>
        <dbReference type="Rhea" id="RHEA-COMP:10700"/>
        <dbReference type="ChEBI" id="CHEBI:15377"/>
        <dbReference type="ChEBI" id="CHEBI:29950"/>
        <dbReference type="ChEBI" id="CHEBI:30879"/>
        <dbReference type="ChEBI" id="CHEBI:35924"/>
        <dbReference type="ChEBI" id="CHEBI:50058"/>
        <dbReference type="EC" id="1.11.1.24"/>
    </reaction>
</comment>
<comment type="similarity">
    <text evidence="10">Belongs to the peroxiredoxin family. BCP/PrxQ subfamily.</text>
</comment>
<dbReference type="SUPFAM" id="SSF52833">
    <property type="entry name" value="Thioredoxin-like"/>
    <property type="match status" value="1"/>
</dbReference>
<evidence type="ECO:0000256" key="11">
    <source>
        <dbReference type="ARBA" id="ARBA00041373"/>
    </source>
</evidence>
<dbReference type="PANTHER" id="PTHR42801:SF4">
    <property type="entry name" value="AHPC_TSA FAMILY PROTEIN"/>
    <property type="match status" value="1"/>
</dbReference>
<evidence type="ECO:0000256" key="10">
    <source>
        <dbReference type="ARBA" id="ARBA00038489"/>
    </source>
</evidence>
<dbReference type="Pfam" id="PF00578">
    <property type="entry name" value="AhpC-TSA"/>
    <property type="match status" value="1"/>
</dbReference>
<dbReference type="InterPro" id="IPR050924">
    <property type="entry name" value="Peroxiredoxin_BCP/PrxQ"/>
</dbReference>
<reference evidence="14 15" key="1">
    <citation type="submission" date="2021-03" db="EMBL/GenBank/DDBJ databases">
        <title>Genomic Encyclopedia of Type Strains, Phase IV (KMG-IV): sequencing the most valuable type-strain genomes for metagenomic binning, comparative biology and taxonomic classification.</title>
        <authorList>
            <person name="Goeker M."/>
        </authorList>
    </citation>
    <scope>NUCLEOTIDE SEQUENCE [LARGE SCALE GENOMIC DNA]</scope>
    <source>
        <strain evidence="14 15">DSM 26806</strain>
    </source>
</reference>
<evidence type="ECO:0000313" key="15">
    <source>
        <dbReference type="Proteomes" id="UP001519288"/>
    </source>
</evidence>